<dbReference type="OrthoDB" id="455674at2"/>
<feature type="signal peptide" evidence="1">
    <location>
        <begin position="1"/>
        <end position="17"/>
    </location>
</feature>
<feature type="chain" id="PRO_5026121586" description="Lipoprotein" evidence="1">
    <location>
        <begin position="18"/>
        <end position="189"/>
    </location>
</feature>
<proteinExistence type="predicted"/>
<keyword evidence="3" id="KW-1185">Reference proteome</keyword>
<organism evidence="2 3">
    <name type="scientific">Roseovarius faecimaris</name>
    <dbReference type="NCBI Taxonomy" id="2494550"/>
    <lineage>
        <taxon>Bacteria</taxon>
        <taxon>Pseudomonadati</taxon>
        <taxon>Pseudomonadota</taxon>
        <taxon>Alphaproteobacteria</taxon>
        <taxon>Rhodobacterales</taxon>
        <taxon>Roseobacteraceae</taxon>
        <taxon>Roseovarius</taxon>
    </lineage>
</organism>
<dbReference type="Proteomes" id="UP000428330">
    <property type="component" value="Chromosome"/>
</dbReference>
<gene>
    <name evidence="2" type="ORF">EI983_07760</name>
</gene>
<protein>
    <recommendedName>
        <fullName evidence="4">Lipoprotein</fullName>
    </recommendedName>
</protein>
<evidence type="ECO:0000256" key="1">
    <source>
        <dbReference type="SAM" id="SignalP"/>
    </source>
</evidence>
<evidence type="ECO:0008006" key="4">
    <source>
        <dbReference type="Google" id="ProtNLM"/>
    </source>
</evidence>
<reference evidence="3" key="1">
    <citation type="submission" date="2018-12" db="EMBL/GenBank/DDBJ databases">
        <title>Complete genome sequence of Roseovarius sp. MME-070.</title>
        <authorList>
            <person name="Nam Y.-D."/>
            <person name="Kang J."/>
            <person name="Chung W.-H."/>
            <person name="Park Y.S."/>
        </authorList>
    </citation>
    <scope>NUCLEOTIDE SEQUENCE [LARGE SCALE GENOMIC DNA]</scope>
    <source>
        <strain evidence="3">MME-070</strain>
    </source>
</reference>
<dbReference type="RefSeq" id="WP_157706811.1">
    <property type="nucleotide sequence ID" value="NZ_CP034348.1"/>
</dbReference>
<dbReference type="AlphaFoldDB" id="A0A6I6IMF6"/>
<dbReference type="PROSITE" id="PS51257">
    <property type="entry name" value="PROKAR_LIPOPROTEIN"/>
    <property type="match status" value="1"/>
</dbReference>
<accession>A0A6I6IMF6</accession>
<sequence>MIRLVFALLMLPGAALACACCAERGERYAYQVEMGGYERAELARLRADGAAKLFVTACGLDCVTGLTDPQLDYGVEISVDEGGVTFGFADAQGRARGGLEMAWPEGYVLSGVDTDPLSDAPDAQLYTEMRLTGTARGTGDFASDGPLSATLIYAGRGNMCLQAAGLTHWSIDVAGEGVNYRLFGGLTAR</sequence>
<keyword evidence="1" id="KW-0732">Signal</keyword>
<dbReference type="EMBL" id="CP034348">
    <property type="protein sequence ID" value="QGX98179.1"/>
    <property type="molecule type" value="Genomic_DNA"/>
</dbReference>
<dbReference type="KEGG" id="rom:EI983_07760"/>
<evidence type="ECO:0000313" key="3">
    <source>
        <dbReference type="Proteomes" id="UP000428330"/>
    </source>
</evidence>
<evidence type="ECO:0000313" key="2">
    <source>
        <dbReference type="EMBL" id="QGX98179.1"/>
    </source>
</evidence>
<name>A0A6I6IMF6_9RHOB</name>